<name>A0A319D1T7_9EURO</name>
<protein>
    <submittedName>
        <fullName evidence="2">Uncharacterized protein</fullName>
    </submittedName>
</protein>
<reference evidence="2 3" key="1">
    <citation type="submission" date="2018-02" db="EMBL/GenBank/DDBJ databases">
        <title>The genomes of Aspergillus section Nigri reveals drivers in fungal speciation.</title>
        <authorList>
            <consortium name="DOE Joint Genome Institute"/>
            <person name="Vesth T.C."/>
            <person name="Nybo J."/>
            <person name="Theobald S."/>
            <person name="Brandl J."/>
            <person name="Frisvad J.C."/>
            <person name="Nielsen K.F."/>
            <person name="Lyhne E.K."/>
            <person name="Kogle M.E."/>
            <person name="Kuo A."/>
            <person name="Riley R."/>
            <person name="Clum A."/>
            <person name="Nolan M."/>
            <person name="Lipzen A."/>
            <person name="Salamov A."/>
            <person name="Henrissat B."/>
            <person name="Wiebenga A."/>
            <person name="De vries R.P."/>
            <person name="Grigoriev I.V."/>
            <person name="Mortensen U.H."/>
            <person name="Andersen M.R."/>
            <person name="Baker S.E."/>
        </authorList>
    </citation>
    <scope>NUCLEOTIDE SEQUENCE [LARGE SCALE GENOMIC DNA]</scope>
    <source>
        <strain evidence="2 3">CBS 707.79</strain>
    </source>
</reference>
<dbReference type="OrthoDB" id="10440749at2759"/>
<dbReference type="AlphaFoldDB" id="A0A319D1T7"/>
<evidence type="ECO:0000256" key="1">
    <source>
        <dbReference type="SAM" id="MobiDB-lite"/>
    </source>
</evidence>
<keyword evidence="3" id="KW-1185">Reference proteome</keyword>
<evidence type="ECO:0000313" key="2">
    <source>
        <dbReference type="EMBL" id="PYH91445.1"/>
    </source>
</evidence>
<proteinExistence type="predicted"/>
<sequence>MDCEKREALPARPAGGQKRPLQVWAARVPLGRASRPAGGRSRMSQQRWRRSCAKHTSREASEASLEAIPSTIALLLAFWSDRNLPYARYCMAAVKPSSVTPHLTASGNPAFR</sequence>
<evidence type="ECO:0000313" key="3">
    <source>
        <dbReference type="Proteomes" id="UP000247810"/>
    </source>
</evidence>
<feature type="region of interest" description="Disordered" evidence="1">
    <location>
        <begin position="32"/>
        <end position="62"/>
    </location>
</feature>
<accession>A0A319D1T7</accession>
<dbReference type="VEuPathDB" id="FungiDB:BO71DRAFT_486254"/>
<gene>
    <name evidence="2" type="ORF">BO71DRAFT_486254</name>
</gene>
<dbReference type="EMBL" id="KZ825945">
    <property type="protein sequence ID" value="PYH91445.1"/>
    <property type="molecule type" value="Genomic_DNA"/>
</dbReference>
<dbReference type="Proteomes" id="UP000247810">
    <property type="component" value="Unassembled WGS sequence"/>
</dbReference>
<organism evidence="2 3">
    <name type="scientific">Aspergillus ellipticus CBS 707.79</name>
    <dbReference type="NCBI Taxonomy" id="1448320"/>
    <lineage>
        <taxon>Eukaryota</taxon>
        <taxon>Fungi</taxon>
        <taxon>Dikarya</taxon>
        <taxon>Ascomycota</taxon>
        <taxon>Pezizomycotina</taxon>
        <taxon>Eurotiomycetes</taxon>
        <taxon>Eurotiomycetidae</taxon>
        <taxon>Eurotiales</taxon>
        <taxon>Aspergillaceae</taxon>
        <taxon>Aspergillus</taxon>
        <taxon>Aspergillus subgen. Circumdati</taxon>
    </lineage>
</organism>
<feature type="compositionally biased region" description="Low complexity" evidence="1">
    <location>
        <begin position="32"/>
        <end position="46"/>
    </location>
</feature>
<feature type="region of interest" description="Disordered" evidence="1">
    <location>
        <begin position="1"/>
        <end position="20"/>
    </location>
</feature>